<dbReference type="GO" id="GO:0045333">
    <property type="term" value="P:cellular respiration"/>
    <property type="evidence" value="ECO:0007669"/>
    <property type="project" value="UniProtKB-ARBA"/>
</dbReference>
<dbReference type="EMBL" id="CM001376">
    <property type="protein sequence ID" value="EHM12548.1"/>
    <property type="molecule type" value="Genomic_DNA"/>
</dbReference>
<dbReference type="OrthoDB" id="9775140at2"/>
<name>H0UM06_9BACT</name>
<dbReference type="HOGENOM" id="CLU_048564_2_1_0"/>
<dbReference type="InterPro" id="IPR051457">
    <property type="entry name" value="2-oxoacid:Fd_oxidoreductase"/>
</dbReference>
<gene>
    <name evidence="3" type="ORF">JonanDRAFT_0117</name>
</gene>
<dbReference type="CDD" id="cd03375">
    <property type="entry name" value="TPP_OGFOR"/>
    <property type="match status" value="1"/>
</dbReference>
<evidence type="ECO:0000313" key="4">
    <source>
        <dbReference type="Proteomes" id="UP000003806"/>
    </source>
</evidence>
<dbReference type="InterPro" id="IPR011766">
    <property type="entry name" value="TPP_enzyme_TPP-bd"/>
</dbReference>
<dbReference type="GO" id="GO:0030976">
    <property type="term" value="F:thiamine pyrophosphate binding"/>
    <property type="evidence" value="ECO:0007669"/>
    <property type="project" value="InterPro"/>
</dbReference>
<dbReference type="eggNOG" id="COG1013">
    <property type="taxonomic scope" value="Bacteria"/>
</dbReference>
<sequence>MSETKTYSVPKSWMPNVHTHYCPGCGHGIAHRLICECIDELGIQERTISMSPVGCAAMMYDYINIDFVEAAHGRAPATATGIKRVHPDKIVFTYQGDGDLASIGMAEIIHAANRGEKICVFFINNAIYGMTGGQMAPTTLIGQKATTCPEGRDPETTGWPIRMCELISALVTPAYVERVSVGSPQLIMKAKKAFLKAFKYQMEGKGFSFIEVLSTCPTNWGMSPVDAFKWQKDEMFPYYPLGLYKDFPAEEAK</sequence>
<dbReference type="AlphaFoldDB" id="H0UM06"/>
<dbReference type="Gene3D" id="3.40.50.970">
    <property type="match status" value="1"/>
</dbReference>
<dbReference type="Pfam" id="PF02775">
    <property type="entry name" value="TPP_enzyme_C"/>
    <property type="match status" value="1"/>
</dbReference>
<protein>
    <submittedName>
        <fullName evidence="3">2-oxoacid:ferredoxin oxidoreductase, beta subunit</fullName>
    </submittedName>
</protein>
<dbReference type="SUPFAM" id="SSF52518">
    <property type="entry name" value="Thiamin diphosphate-binding fold (THDP-binding)"/>
    <property type="match status" value="1"/>
</dbReference>
<keyword evidence="1" id="KW-0560">Oxidoreductase</keyword>
<dbReference type="InterPro" id="IPR029061">
    <property type="entry name" value="THDP-binding"/>
</dbReference>
<dbReference type="PANTHER" id="PTHR48084:SF3">
    <property type="entry name" value="SUBUNIT OF PYRUVATE:FLAVODOXIN OXIDOREDUCTASE"/>
    <property type="match status" value="1"/>
</dbReference>
<dbReference type="PANTHER" id="PTHR48084">
    <property type="entry name" value="2-OXOGLUTARATE OXIDOREDUCTASE SUBUNIT KORB-RELATED"/>
    <property type="match status" value="1"/>
</dbReference>
<dbReference type="GO" id="GO:0016625">
    <property type="term" value="F:oxidoreductase activity, acting on the aldehyde or oxo group of donors, iron-sulfur protein as acceptor"/>
    <property type="evidence" value="ECO:0007669"/>
    <property type="project" value="UniProtKB-ARBA"/>
</dbReference>
<proteinExistence type="predicted"/>
<evidence type="ECO:0000313" key="3">
    <source>
        <dbReference type="EMBL" id="EHM12548.1"/>
    </source>
</evidence>
<dbReference type="STRING" id="885272.JonanDRAFT_0117"/>
<organism evidence="3 4">
    <name type="scientific">Jonquetella anthropi DSM 22815</name>
    <dbReference type="NCBI Taxonomy" id="885272"/>
    <lineage>
        <taxon>Bacteria</taxon>
        <taxon>Thermotogati</taxon>
        <taxon>Synergistota</taxon>
        <taxon>Synergistia</taxon>
        <taxon>Synergistales</taxon>
        <taxon>Dethiosulfovibrionaceae</taxon>
        <taxon>Jonquetella</taxon>
    </lineage>
</organism>
<evidence type="ECO:0000259" key="2">
    <source>
        <dbReference type="Pfam" id="PF02775"/>
    </source>
</evidence>
<evidence type="ECO:0000256" key="1">
    <source>
        <dbReference type="ARBA" id="ARBA00023002"/>
    </source>
</evidence>
<feature type="domain" description="Thiamine pyrophosphate enzyme TPP-binding" evidence="2">
    <location>
        <begin position="53"/>
        <end position="212"/>
    </location>
</feature>
<keyword evidence="4" id="KW-1185">Reference proteome</keyword>
<dbReference type="Proteomes" id="UP000003806">
    <property type="component" value="Chromosome"/>
</dbReference>
<dbReference type="RefSeq" id="WP_008522351.1">
    <property type="nucleotide sequence ID" value="NZ_CM001376.1"/>
</dbReference>
<accession>H0UM06</accession>
<reference evidence="3 4" key="1">
    <citation type="submission" date="2011-11" db="EMBL/GenBank/DDBJ databases">
        <title>The Noncontiguous Finished genome of Jonquetella anthropi DSM 22815.</title>
        <authorList>
            <consortium name="US DOE Joint Genome Institute (JGI-PGF)"/>
            <person name="Lucas S."/>
            <person name="Copeland A."/>
            <person name="Lapidus A."/>
            <person name="Glavina del Rio T."/>
            <person name="Dalin E."/>
            <person name="Tice H."/>
            <person name="Bruce D."/>
            <person name="Goodwin L."/>
            <person name="Pitluck S."/>
            <person name="Peters L."/>
            <person name="Mikhailova N."/>
            <person name="Held B."/>
            <person name="Kyrpides N."/>
            <person name="Mavromatis K."/>
            <person name="Ivanova N."/>
            <person name="Markowitz V."/>
            <person name="Cheng J.-F."/>
            <person name="Hugenholtz P."/>
            <person name="Woyke T."/>
            <person name="Wu D."/>
            <person name="Gronow S."/>
            <person name="Wellnitz S."/>
            <person name="Brambilla E."/>
            <person name="Klenk H.-P."/>
            <person name="Eisen J.A."/>
        </authorList>
    </citation>
    <scope>NUCLEOTIDE SEQUENCE [LARGE SCALE GENOMIC DNA]</scope>
    <source>
        <strain evidence="3 4">DSM 22815</strain>
    </source>
</reference>